<evidence type="ECO:0000313" key="3">
    <source>
        <dbReference type="Proteomes" id="UP001172673"/>
    </source>
</evidence>
<dbReference type="InterPro" id="IPR010730">
    <property type="entry name" value="HET"/>
</dbReference>
<evidence type="ECO:0000259" key="1">
    <source>
        <dbReference type="Pfam" id="PF06985"/>
    </source>
</evidence>
<sequence>MFTALSYTWGRGTPDETRAIFINGQPFHVLANLHDFLCQLRARGCDHNLFADAISINQSDWDEKSQIVGLMGQIFSTADRVFAWLGGEASGSDEIIDHLNTHSPWFRGKLETRNTSPRNISSSLVPYYNPLTNSMDYGLSQNGDRKVEMLAPKDFWRKYFHLIERPYFSRLWVAHEILLAQNEVLFFAGNRIIAWSVLSTPAQFGSLVSPDNINYQTFKATSFARLQARKEANEDQSLESLLRDFGSMGCADLRDRIFALLGLLRGRHQRKDLQPDYSLDPMELFCSLVSHAFMDGNLVSTSILYRNTLGLKPHPLRKPKNDLYPYRKRMGTVTSLKVLNSVNSCKVQLELVGEATVGPLTSHKTGLLFRSRTLSEGSSSTFLLFSPPHEIPWRNDLKRCPWRPRQPSNFVYVGKPAMPTSSNMEYQPCMLFAGSQSPTYAQGELHLLLIPTLLPQTFPYPGKEVYGEYAIDLNLDSYLQILRIFEDKWLDGCVKYNMTREQKPLLTMSNLSQTHRLGRSRRR</sequence>
<dbReference type="Proteomes" id="UP001172673">
    <property type="component" value="Unassembled WGS sequence"/>
</dbReference>
<evidence type="ECO:0000313" key="2">
    <source>
        <dbReference type="EMBL" id="KAJ9611139.1"/>
    </source>
</evidence>
<dbReference type="AlphaFoldDB" id="A0AA38XD21"/>
<organism evidence="2 3">
    <name type="scientific">Cladophialophora chaetospira</name>
    <dbReference type="NCBI Taxonomy" id="386627"/>
    <lineage>
        <taxon>Eukaryota</taxon>
        <taxon>Fungi</taxon>
        <taxon>Dikarya</taxon>
        <taxon>Ascomycota</taxon>
        <taxon>Pezizomycotina</taxon>
        <taxon>Eurotiomycetes</taxon>
        <taxon>Chaetothyriomycetidae</taxon>
        <taxon>Chaetothyriales</taxon>
        <taxon>Herpotrichiellaceae</taxon>
        <taxon>Cladophialophora</taxon>
    </lineage>
</organism>
<protein>
    <recommendedName>
        <fullName evidence="1">Heterokaryon incompatibility domain-containing protein</fullName>
    </recommendedName>
</protein>
<dbReference type="PANTHER" id="PTHR24148">
    <property type="entry name" value="ANKYRIN REPEAT DOMAIN-CONTAINING PROTEIN 39 HOMOLOG-RELATED"/>
    <property type="match status" value="1"/>
</dbReference>
<dbReference type="InterPro" id="IPR052895">
    <property type="entry name" value="HetReg/Transcr_Mod"/>
</dbReference>
<comment type="caution">
    <text evidence="2">The sequence shown here is derived from an EMBL/GenBank/DDBJ whole genome shotgun (WGS) entry which is preliminary data.</text>
</comment>
<dbReference type="EMBL" id="JAPDRK010000006">
    <property type="protein sequence ID" value="KAJ9611139.1"/>
    <property type="molecule type" value="Genomic_DNA"/>
</dbReference>
<accession>A0AA38XD21</accession>
<dbReference type="PANTHER" id="PTHR24148:SF64">
    <property type="entry name" value="HETEROKARYON INCOMPATIBILITY DOMAIN-CONTAINING PROTEIN"/>
    <property type="match status" value="1"/>
</dbReference>
<name>A0AA38XD21_9EURO</name>
<gene>
    <name evidence="2" type="ORF">H2200_004322</name>
</gene>
<feature type="domain" description="Heterokaryon incompatibility" evidence="1">
    <location>
        <begin position="2"/>
        <end position="176"/>
    </location>
</feature>
<reference evidence="2" key="1">
    <citation type="submission" date="2022-10" db="EMBL/GenBank/DDBJ databases">
        <title>Culturing micro-colonial fungi from biological soil crusts in the Mojave desert and describing Neophaeococcomyces mojavensis, and introducing the new genera and species Taxawa tesnikishii.</title>
        <authorList>
            <person name="Kurbessoian T."/>
            <person name="Stajich J.E."/>
        </authorList>
    </citation>
    <scope>NUCLEOTIDE SEQUENCE</scope>
    <source>
        <strain evidence="2">TK_41</strain>
    </source>
</reference>
<keyword evidence="3" id="KW-1185">Reference proteome</keyword>
<dbReference type="Pfam" id="PF06985">
    <property type="entry name" value="HET"/>
    <property type="match status" value="1"/>
</dbReference>
<proteinExistence type="predicted"/>